<accession>A0ABM9G505</accession>
<evidence type="ECO:0000313" key="3">
    <source>
        <dbReference type="Proteomes" id="UP001154322"/>
    </source>
</evidence>
<reference evidence="2" key="1">
    <citation type="submission" date="2022-06" db="EMBL/GenBank/DDBJ databases">
        <authorList>
            <person name="Dietemann V."/>
            <person name="Ory F."/>
            <person name="Dainat B."/>
            <person name="Oberhansli S."/>
        </authorList>
    </citation>
    <scope>NUCLEOTIDE SEQUENCE</scope>
    <source>
        <strain evidence="2">Ena-SAMPLE-TAB-26-04-2022-14:26:32:270-5432</strain>
    </source>
</reference>
<keyword evidence="3" id="KW-1185">Reference proteome</keyword>
<evidence type="ECO:0000313" key="2">
    <source>
        <dbReference type="EMBL" id="CAH8246439.1"/>
    </source>
</evidence>
<name>A0ABM9G505_9BACL</name>
<sequence>MMAEWREGGWLQAVKFWTEKLGFRVISEENNGQGMRWSEIAPIKGAETSIILHNKEFAAKMSPGLNRGTPSLLFFTENPDELHRDFSNVTELFHEQFGRSCQHDRQLRLRLRGGARKDGVEERRQDSL</sequence>
<feature type="domain" description="Glyoxalase/fosfomycin resistance/dioxygenase" evidence="1">
    <location>
        <begin position="13"/>
        <end position="88"/>
    </location>
</feature>
<gene>
    <name evidence="2" type="ORF">WJ0W_003674</name>
</gene>
<proteinExistence type="predicted"/>
<dbReference type="InterPro" id="IPR029068">
    <property type="entry name" value="Glyas_Bleomycin-R_OHBP_Dase"/>
</dbReference>
<dbReference type="PANTHER" id="PTHR36437:SF2">
    <property type="entry name" value="GLYOXALASE_BLEOMYCIN RESISTANCE PROTEIN_DIOXYGENASE"/>
    <property type="match status" value="1"/>
</dbReference>
<protein>
    <recommendedName>
        <fullName evidence="1">Glyoxalase/fosfomycin resistance/dioxygenase domain-containing protein</fullName>
    </recommendedName>
</protein>
<dbReference type="SUPFAM" id="SSF54593">
    <property type="entry name" value="Glyoxalase/Bleomycin resistance protein/Dihydroxybiphenyl dioxygenase"/>
    <property type="match status" value="1"/>
</dbReference>
<dbReference type="Pfam" id="PF00903">
    <property type="entry name" value="Glyoxalase"/>
    <property type="match status" value="1"/>
</dbReference>
<comment type="caution">
    <text evidence="2">The sequence shown here is derived from an EMBL/GenBank/DDBJ whole genome shotgun (WGS) entry which is preliminary data.</text>
</comment>
<evidence type="ECO:0000259" key="1">
    <source>
        <dbReference type="Pfam" id="PF00903"/>
    </source>
</evidence>
<dbReference type="PANTHER" id="PTHR36437">
    <property type="entry name" value="GLYOXALASE/BLEOMYCIN RESISTANCE PROTEIN/DIOXYGENASE"/>
    <property type="match status" value="1"/>
</dbReference>
<dbReference type="Gene3D" id="3.10.180.10">
    <property type="entry name" value="2,3-Dihydroxybiphenyl 1,2-Dioxygenase, domain 1"/>
    <property type="match status" value="1"/>
</dbReference>
<dbReference type="RefSeq" id="WP_249725463.1">
    <property type="nucleotide sequence ID" value="NZ_AP031286.1"/>
</dbReference>
<dbReference type="InterPro" id="IPR004360">
    <property type="entry name" value="Glyas_Fos-R_dOase_dom"/>
</dbReference>
<dbReference type="EMBL" id="CALYLO010000005">
    <property type="protein sequence ID" value="CAH8246439.1"/>
    <property type="molecule type" value="Genomic_DNA"/>
</dbReference>
<organism evidence="2 3">
    <name type="scientific">Paenibacillus melissococcoides</name>
    <dbReference type="NCBI Taxonomy" id="2912268"/>
    <lineage>
        <taxon>Bacteria</taxon>
        <taxon>Bacillati</taxon>
        <taxon>Bacillota</taxon>
        <taxon>Bacilli</taxon>
        <taxon>Bacillales</taxon>
        <taxon>Paenibacillaceae</taxon>
        <taxon>Paenibacillus</taxon>
    </lineage>
</organism>
<dbReference type="Proteomes" id="UP001154322">
    <property type="component" value="Unassembled WGS sequence"/>
</dbReference>